<keyword evidence="4 10" id="KW-0812">Transmembrane</keyword>
<keyword evidence="8 10" id="KW-0472">Membrane</keyword>
<dbReference type="Gene3D" id="1.20.1530.20">
    <property type="match status" value="1"/>
</dbReference>
<feature type="transmembrane region" description="Helical" evidence="10">
    <location>
        <begin position="585"/>
        <end position="605"/>
    </location>
</feature>
<dbReference type="GO" id="GO:0015386">
    <property type="term" value="F:potassium:proton antiporter activity"/>
    <property type="evidence" value="ECO:0007669"/>
    <property type="project" value="InterPro"/>
</dbReference>
<evidence type="ECO:0000256" key="4">
    <source>
        <dbReference type="ARBA" id="ARBA00022692"/>
    </source>
</evidence>
<dbReference type="KEGG" id="aten:116301650"/>
<evidence type="ECO:0000256" key="8">
    <source>
        <dbReference type="ARBA" id="ARBA00023136"/>
    </source>
</evidence>
<feature type="region of interest" description="Disordered" evidence="9">
    <location>
        <begin position="197"/>
        <end position="225"/>
    </location>
</feature>
<feature type="transmembrane region" description="Helical" evidence="10">
    <location>
        <begin position="259"/>
        <end position="276"/>
    </location>
</feature>
<feature type="transmembrane region" description="Helical" evidence="10">
    <location>
        <begin position="337"/>
        <end position="361"/>
    </location>
</feature>
<evidence type="ECO:0000256" key="6">
    <source>
        <dbReference type="ARBA" id="ARBA00022989"/>
    </source>
</evidence>
<feature type="transmembrane region" description="Helical" evidence="10">
    <location>
        <begin position="560"/>
        <end position="579"/>
    </location>
</feature>
<keyword evidence="3" id="KW-0050">Antiport</keyword>
<evidence type="ECO:0000313" key="14">
    <source>
        <dbReference type="RefSeq" id="XP_031566599.1"/>
    </source>
</evidence>
<feature type="transmembrane region" description="Helical" evidence="10">
    <location>
        <begin position="308"/>
        <end position="325"/>
    </location>
</feature>
<proteinExistence type="predicted"/>
<feature type="signal peptide" evidence="11">
    <location>
        <begin position="1"/>
        <end position="21"/>
    </location>
</feature>
<accession>A0A6P8IIM7</accession>
<evidence type="ECO:0000256" key="9">
    <source>
        <dbReference type="SAM" id="MobiDB-lite"/>
    </source>
</evidence>
<name>A0A6P8IIM7_ACTTE</name>
<keyword evidence="2" id="KW-0813">Transport</keyword>
<feature type="transmembrane region" description="Helical" evidence="10">
    <location>
        <begin position="527"/>
        <end position="548"/>
    </location>
</feature>
<dbReference type="InParanoid" id="A0A6P8IIM7"/>
<evidence type="ECO:0000256" key="10">
    <source>
        <dbReference type="SAM" id="Phobius"/>
    </source>
</evidence>
<dbReference type="InterPro" id="IPR006153">
    <property type="entry name" value="Cation/H_exchanger_TM"/>
</dbReference>
<feature type="chain" id="PRO_5027650891" evidence="11">
    <location>
        <begin position="22"/>
        <end position="684"/>
    </location>
</feature>
<feature type="transmembrane region" description="Helical" evidence="10">
    <location>
        <begin position="406"/>
        <end position="428"/>
    </location>
</feature>
<dbReference type="PANTHER" id="PTHR16254">
    <property type="entry name" value="POTASSIUM/PROTON ANTIPORTER-RELATED"/>
    <property type="match status" value="1"/>
</dbReference>
<evidence type="ECO:0000256" key="11">
    <source>
        <dbReference type="SAM" id="SignalP"/>
    </source>
</evidence>
<sequence length="684" mass="75463">MMLKNAGFLMILLSAILMCRSSELDFDSRWNSKSCSAIYQLFHTKEQVIQKLKQVLDVEKEKKLLSHAQVRAIVIYQSELNDTERAVLEAMGGLRKLLHEDYKSVVKIKEAIKQRLNSFKDIALRQEDQYNAISEAEKELAAENKHQKNSSSRIGKLIEGILSDVSFAADKLEKKLSDNTFEKTRKSKGASIEAVVRLKEQEEGESEEELGPTKSPEEEEEDKKDGMSILVDSQSNQFVLSKSKDATTPHEDVHLIKDIIWIIILSFFGACACMVVQLPTMFGFVLSGMVLGPTGINVIKSVVQVETLGEFGVFFILFCVGLEFSPERIRKVWKISLGGSSLIMVLTIVFGMFGGMCLGILPQQSAFVAACLSLSSTPLIVKFLGSKHGENSNKEHTNGDHDYSSSLLGILVMQDVYLGLIVAILPALSGHIVSPSNGNNGVVHHLLHGQGPSNGTSAVEGFVNTSWIVLEVFGSMVGLFIFCIFIARYVLASFFRFLHRMGTVELLFLGTVAIAFGMLLISEHLGISMELGCFVAGVVISANGEQLVKQVVHLVEPIKDFLSCLFFASIGLHVFPSFVLSELSVTLTLTFGVVVLKFLVGVFVLRLFLPNSNNSKYIVAAGLAQVSEFSFVLGSRARRFHLISREVYLLILSVTTLSLLFAPLVWRVSLWRFGTKPGKSNSKV</sequence>
<evidence type="ECO:0000256" key="2">
    <source>
        <dbReference type="ARBA" id="ARBA00022448"/>
    </source>
</evidence>
<protein>
    <submittedName>
        <fullName evidence="14">Transmembrane and coiled-coil domain-containing protein 3-like</fullName>
    </submittedName>
</protein>
<evidence type="ECO:0000313" key="13">
    <source>
        <dbReference type="Proteomes" id="UP000515163"/>
    </source>
</evidence>
<keyword evidence="13" id="KW-1185">Reference proteome</keyword>
<gene>
    <name evidence="14" type="primary">LOC116301650</name>
</gene>
<feature type="transmembrane region" description="Helical" evidence="10">
    <location>
        <begin position="647"/>
        <end position="666"/>
    </location>
</feature>
<dbReference type="AlphaFoldDB" id="A0A6P8IIM7"/>
<dbReference type="RefSeq" id="XP_031566599.1">
    <property type="nucleotide sequence ID" value="XM_031710739.1"/>
</dbReference>
<evidence type="ECO:0000256" key="1">
    <source>
        <dbReference type="ARBA" id="ARBA00004141"/>
    </source>
</evidence>
<evidence type="ECO:0000256" key="3">
    <source>
        <dbReference type="ARBA" id="ARBA00022449"/>
    </source>
</evidence>
<feature type="transmembrane region" description="Helical" evidence="10">
    <location>
        <begin position="367"/>
        <end position="385"/>
    </location>
</feature>
<feature type="transmembrane region" description="Helical" evidence="10">
    <location>
        <begin position="467"/>
        <end position="491"/>
    </location>
</feature>
<keyword evidence="6 10" id="KW-1133">Transmembrane helix</keyword>
<dbReference type="GeneID" id="116301650"/>
<dbReference type="InterPro" id="IPR038770">
    <property type="entry name" value="Na+/solute_symporter_sf"/>
</dbReference>
<dbReference type="FunCoup" id="A0A6P8IIM7">
    <property type="interactions" value="228"/>
</dbReference>
<evidence type="ECO:0000259" key="12">
    <source>
        <dbReference type="Pfam" id="PF00999"/>
    </source>
</evidence>
<evidence type="ECO:0000256" key="7">
    <source>
        <dbReference type="ARBA" id="ARBA00023065"/>
    </source>
</evidence>
<feature type="domain" description="Cation/H+ exchanger transmembrane" evidence="12">
    <location>
        <begin position="265"/>
        <end position="665"/>
    </location>
</feature>
<dbReference type="Pfam" id="PF00999">
    <property type="entry name" value="Na_H_Exchanger"/>
    <property type="match status" value="1"/>
</dbReference>
<dbReference type="InterPro" id="IPR045158">
    <property type="entry name" value="KEA4/5/6-like"/>
</dbReference>
<keyword evidence="7" id="KW-0406">Ion transport</keyword>
<dbReference type="OrthoDB" id="1654420at2759"/>
<keyword evidence="5 11" id="KW-0732">Signal</keyword>
<dbReference type="Proteomes" id="UP000515163">
    <property type="component" value="Unplaced"/>
</dbReference>
<comment type="subcellular location">
    <subcellularLocation>
        <location evidence="1">Membrane</location>
        <topology evidence="1">Multi-pass membrane protein</topology>
    </subcellularLocation>
</comment>
<evidence type="ECO:0000256" key="5">
    <source>
        <dbReference type="ARBA" id="ARBA00022729"/>
    </source>
</evidence>
<reference evidence="14" key="1">
    <citation type="submission" date="2025-08" db="UniProtKB">
        <authorList>
            <consortium name="RefSeq"/>
        </authorList>
    </citation>
    <scope>IDENTIFICATION</scope>
    <source>
        <tissue evidence="14">Tentacle</tissue>
    </source>
</reference>
<dbReference type="PANTHER" id="PTHR16254:SF14">
    <property type="entry name" value="TRANSMEMBRANE AND COILED-COIL DOMAIN-CONTAINING PROTEIN 3"/>
    <property type="match status" value="1"/>
</dbReference>
<organism evidence="13 14">
    <name type="scientific">Actinia tenebrosa</name>
    <name type="common">Australian red waratah sea anemone</name>
    <dbReference type="NCBI Taxonomy" id="6105"/>
    <lineage>
        <taxon>Eukaryota</taxon>
        <taxon>Metazoa</taxon>
        <taxon>Cnidaria</taxon>
        <taxon>Anthozoa</taxon>
        <taxon>Hexacorallia</taxon>
        <taxon>Actiniaria</taxon>
        <taxon>Actiniidae</taxon>
        <taxon>Actinia</taxon>
    </lineage>
</organism>
<feature type="transmembrane region" description="Helical" evidence="10">
    <location>
        <begin position="503"/>
        <end position="521"/>
    </location>
</feature>
<dbReference type="GO" id="GO:0016020">
    <property type="term" value="C:membrane"/>
    <property type="evidence" value="ECO:0007669"/>
    <property type="project" value="UniProtKB-SubCell"/>
</dbReference>